<organism evidence="6 7">
    <name type="scientific">Thioclava dalianensis</name>
    <dbReference type="NCBI Taxonomy" id="1185766"/>
    <lineage>
        <taxon>Bacteria</taxon>
        <taxon>Pseudomonadati</taxon>
        <taxon>Pseudomonadota</taxon>
        <taxon>Alphaproteobacteria</taxon>
        <taxon>Rhodobacterales</taxon>
        <taxon>Paracoccaceae</taxon>
        <taxon>Thioclava</taxon>
    </lineage>
</organism>
<accession>A0A074TIF9</accession>
<name>A0A074TIF9_9RHOB</name>
<dbReference type="Proteomes" id="UP000027725">
    <property type="component" value="Unassembled WGS sequence"/>
</dbReference>
<feature type="domain" description="HTH lysR-type" evidence="5">
    <location>
        <begin position="6"/>
        <end position="63"/>
    </location>
</feature>
<dbReference type="EMBL" id="JHEH01000009">
    <property type="protein sequence ID" value="KEP69950.1"/>
    <property type="molecule type" value="Genomic_DNA"/>
</dbReference>
<dbReference type="GO" id="GO:0003677">
    <property type="term" value="F:DNA binding"/>
    <property type="evidence" value="ECO:0007669"/>
    <property type="project" value="UniProtKB-KW"/>
</dbReference>
<dbReference type="Gene3D" id="3.40.190.10">
    <property type="entry name" value="Periplasmic binding protein-like II"/>
    <property type="match status" value="2"/>
</dbReference>
<reference evidence="6 7" key="1">
    <citation type="submission" date="2014-03" db="EMBL/GenBank/DDBJ databases">
        <title>The draft genome sequence of Thioclava dalianensis DLFJ1-1.</title>
        <authorList>
            <person name="Lai Q."/>
            <person name="Shao Z."/>
        </authorList>
    </citation>
    <scope>NUCLEOTIDE SEQUENCE [LARGE SCALE GENOMIC DNA]</scope>
    <source>
        <strain evidence="6 7">DLFJ1-1</strain>
    </source>
</reference>
<dbReference type="eggNOG" id="COG0583">
    <property type="taxonomic scope" value="Bacteria"/>
</dbReference>
<dbReference type="SUPFAM" id="SSF46785">
    <property type="entry name" value="Winged helix' DNA-binding domain"/>
    <property type="match status" value="1"/>
</dbReference>
<sequence length="303" mass="33294">MNLRRIDLNLLSLLITVHDTGSVSAAGQALGLSQPATSNALGRLRLALNDKLFVRGPGGMEPTALTARIVPEIRLHLEGLSDALTLPTVFDPNTSQRVFRTALSGLGEQIFLAPLAERVFSLAPGVRLSNVSSPFDDLNRTLTQRHADVALGLLPQQGRHLRQTHLFNEDYRVIAPPSLTQEQVATLDLKRSRLILVVPSATFADDIEQVVAEHGLADNIYLRMRHFGVLPELLSTIDTLAIVPGQFARRLAAANQATLLDIVLPRGRQKVLMVWHVNSDADPACIWLREVICDLFQDPELRG</sequence>
<dbReference type="PANTHER" id="PTHR30118:SF15">
    <property type="entry name" value="TRANSCRIPTIONAL REGULATORY PROTEIN"/>
    <property type="match status" value="1"/>
</dbReference>
<dbReference type="InterPro" id="IPR036388">
    <property type="entry name" value="WH-like_DNA-bd_sf"/>
</dbReference>
<evidence type="ECO:0000256" key="2">
    <source>
        <dbReference type="ARBA" id="ARBA00023015"/>
    </source>
</evidence>
<keyword evidence="3" id="KW-0238">DNA-binding</keyword>
<evidence type="ECO:0000313" key="7">
    <source>
        <dbReference type="Proteomes" id="UP000027725"/>
    </source>
</evidence>
<keyword evidence="7" id="KW-1185">Reference proteome</keyword>
<dbReference type="GO" id="GO:0003700">
    <property type="term" value="F:DNA-binding transcription factor activity"/>
    <property type="evidence" value="ECO:0007669"/>
    <property type="project" value="InterPro"/>
</dbReference>
<gene>
    <name evidence="6" type="ORF">DL1_20910</name>
</gene>
<dbReference type="Pfam" id="PF00126">
    <property type="entry name" value="HTH_1"/>
    <property type="match status" value="1"/>
</dbReference>
<dbReference type="Pfam" id="PF03466">
    <property type="entry name" value="LysR_substrate"/>
    <property type="match status" value="1"/>
</dbReference>
<dbReference type="SUPFAM" id="SSF53850">
    <property type="entry name" value="Periplasmic binding protein-like II"/>
    <property type="match status" value="1"/>
</dbReference>
<comment type="caution">
    <text evidence="6">The sequence shown here is derived from an EMBL/GenBank/DDBJ whole genome shotgun (WGS) entry which is preliminary data.</text>
</comment>
<dbReference type="STRING" id="1185766.SAMN05216224_102829"/>
<dbReference type="InterPro" id="IPR005119">
    <property type="entry name" value="LysR_subst-bd"/>
</dbReference>
<dbReference type="PRINTS" id="PR00039">
    <property type="entry name" value="HTHLYSR"/>
</dbReference>
<protein>
    <submittedName>
        <fullName evidence="6">LysR family transcriptional regulator</fullName>
    </submittedName>
</protein>
<proteinExistence type="inferred from homology"/>
<dbReference type="AlphaFoldDB" id="A0A074TIF9"/>
<evidence type="ECO:0000256" key="1">
    <source>
        <dbReference type="ARBA" id="ARBA00009437"/>
    </source>
</evidence>
<dbReference type="InterPro" id="IPR000847">
    <property type="entry name" value="LysR_HTH_N"/>
</dbReference>
<keyword evidence="2" id="KW-0805">Transcription regulation</keyword>
<dbReference type="InterPro" id="IPR050389">
    <property type="entry name" value="LysR-type_TF"/>
</dbReference>
<comment type="similarity">
    <text evidence="1">Belongs to the LysR transcriptional regulatory family.</text>
</comment>
<evidence type="ECO:0000259" key="5">
    <source>
        <dbReference type="PROSITE" id="PS50931"/>
    </source>
</evidence>
<dbReference type="InterPro" id="IPR036390">
    <property type="entry name" value="WH_DNA-bd_sf"/>
</dbReference>
<dbReference type="Gene3D" id="1.10.10.10">
    <property type="entry name" value="Winged helix-like DNA-binding domain superfamily/Winged helix DNA-binding domain"/>
    <property type="match status" value="1"/>
</dbReference>
<keyword evidence="4" id="KW-0804">Transcription</keyword>
<evidence type="ECO:0000313" key="6">
    <source>
        <dbReference type="EMBL" id="KEP69950.1"/>
    </source>
</evidence>
<dbReference type="PANTHER" id="PTHR30118">
    <property type="entry name" value="HTH-TYPE TRANSCRIPTIONAL REGULATOR LEUO-RELATED"/>
    <property type="match status" value="1"/>
</dbReference>
<evidence type="ECO:0000256" key="4">
    <source>
        <dbReference type="ARBA" id="ARBA00023163"/>
    </source>
</evidence>
<dbReference type="PROSITE" id="PS50931">
    <property type="entry name" value="HTH_LYSR"/>
    <property type="match status" value="1"/>
</dbReference>
<evidence type="ECO:0000256" key="3">
    <source>
        <dbReference type="ARBA" id="ARBA00023125"/>
    </source>
</evidence>